<feature type="transmembrane region" description="Helical" evidence="6">
    <location>
        <begin position="14"/>
        <end position="33"/>
    </location>
</feature>
<gene>
    <name evidence="8" type="ORF">NK125_11240</name>
</gene>
<feature type="transmembrane region" description="Helical" evidence="6">
    <location>
        <begin position="107"/>
        <end position="127"/>
    </location>
</feature>
<feature type="transmembrane region" description="Helical" evidence="6">
    <location>
        <begin position="224"/>
        <end position="244"/>
    </location>
</feature>
<evidence type="ECO:0000256" key="3">
    <source>
        <dbReference type="ARBA" id="ARBA00022692"/>
    </source>
</evidence>
<keyword evidence="9" id="KW-1185">Reference proteome</keyword>
<evidence type="ECO:0000256" key="1">
    <source>
        <dbReference type="ARBA" id="ARBA00004141"/>
    </source>
</evidence>
<feature type="transmembrane region" description="Helical" evidence="6">
    <location>
        <begin position="39"/>
        <end position="64"/>
    </location>
</feature>
<accession>A0ABT1EAY2</accession>
<sequence length="307" mass="33223">MILQYSNTMKKENIGYLNVFITGSIWGTLGIFVKLMESYGSTAAVTSFVRVSLATLLLAIVTLIKEGPKGFKISRKTLISCILLGTICQGIYNILFSTSVSKNGMSIASVLLYTAPVFTCIASVLLFKEKLNKRKMVALFINIFGCILTATGGNLSSTNLAFTGILAGIGTGFCFGLQPVFGRLATDEGSPFAVATYNFLFATITVAFITKPWNLTASSFNKEIMGIGFLYALIPTTIGYLIYYNGLGKIKESSKVSIITSIELVLANIFGFLLFGESVGFFHILGILCVLSSIVINNDLLKSRRKV</sequence>
<comment type="caution">
    <text evidence="8">The sequence shown here is derived from an EMBL/GenBank/DDBJ whole genome shotgun (WGS) entry which is preliminary data.</text>
</comment>
<feature type="transmembrane region" description="Helical" evidence="6">
    <location>
        <begin position="161"/>
        <end position="180"/>
    </location>
</feature>
<organism evidence="8 9">
    <name type="scientific">Aequitasia blattaphilus</name>
    <dbReference type="NCBI Taxonomy" id="2949332"/>
    <lineage>
        <taxon>Bacteria</taxon>
        <taxon>Bacillati</taxon>
        <taxon>Bacillota</taxon>
        <taxon>Clostridia</taxon>
        <taxon>Lachnospirales</taxon>
        <taxon>Lachnospiraceae</taxon>
        <taxon>Aequitasia</taxon>
    </lineage>
</organism>
<dbReference type="InterPro" id="IPR037185">
    <property type="entry name" value="EmrE-like"/>
</dbReference>
<dbReference type="InterPro" id="IPR050638">
    <property type="entry name" value="AA-Vitamin_Transporters"/>
</dbReference>
<evidence type="ECO:0000256" key="2">
    <source>
        <dbReference type="ARBA" id="ARBA00007362"/>
    </source>
</evidence>
<comment type="subcellular location">
    <subcellularLocation>
        <location evidence="1">Membrane</location>
        <topology evidence="1">Multi-pass membrane protein</topology>
    </subcellularLocation>
</comment>
<feature type="transmembrane region" description="Helical" evidence="6">
    <location>
        <begin position="281"/>
        <end position="301"/>
    </location>
</feature>
<evidence type="ECO:0000259" key="7">
    <source>
        <dbReference type="Pfam" id="PF00892"/>
    </source>
</evidence>
<dbReference type="InterPro" id="IPR000620">
    <property type="entry name" value="EamA_dom"/>
</dbReference>
<feature type="transmembrane region" description="Helical" evidence="6">
    <location>
        <begin position="76"/>
        <end position="95"/>
    </location>
</feature>
<proteinExistence type="inferred from homology"/>
<comment type="similarity">
    <text evidence="2">Belongs to the EamA transporter family.</text>
</comment>
<reference evidence="8 9" key="1">
    <citation type="journal article" date="2022" name="Genome Biol. Evol.">
        <title>Host diet, physiology and behaviors set the stage for Lachnospiraceae cladogenesis.</title>
        <authorList>
            <person name="Vera-Ponce De Leon A."/>
            <person name="Schneider M."/>
            <person name="Jahnes B.C."/>
            <person name="Sadowski V."/>
            <person name="Camuy-Velez L.A."/>
            <person name="Duan J."/>
            <person name="Sabree Z.L."/>
        </authorList>
    </citation>
    <scope>NUCLEOTIDE SEQUENCE [LARGE SCALE GENOMIC DNA]</scope>
    <source>
        <strain evidence="8 9">PAL113</strain>
    </source>
</reference>
<dbReference type="Pfam" id="PF00892">
    <property type="entry name" value="EamA"/>
    <property type="match status" value="2"/>
</dbReference>
<name>A0ABT1EAY2_9FIRM</name>
<feature type="domain" description="EamA" evidence="7">
    <location>
        <begin position="163"/>
        <end position="297"/>
    </location>
</feature>
<dbReference type="PANTHER" id="PTHR32322">
    <property type="entry name" value="INNER MEMBRANE TRANSPORTER"/>
    <property type="match status" value="1"/>
</dbReference>
<evidence type="ECO:0000256" key="5">
    <source>
        <dbReference type="ARBA" id="ARBA00023136"/>
    </source>
</evidence>
<evidence type="ECO:0000313" key="9">
    <source>
        <dbReference type="Proteomes" id="UP001523566"/>
    </source>
</evidence>
<dbReference type="PANTHER" id="PTHR32322:SF2">
    <property type="entry name" value="EAMA DOMAIN-CONTAINING PROTEIN"/>
    <property type="match status" value="1"/>
</dbReference>
<protein>
    <submittedName>
        <fullName evidence="8">DMT family transporter</fullName>
    </submittedName>
</protein>
<dbReference type="EMBL" id="JAMZFW010000016">
    <property type="protein sequence ID" value="MCP1102991.1"/>
    <property type="molecule type" value="Genomic_DNA"/>
</dbReference>
<evidence type="ECO:0000256" key="6">
    <source>
        <dbReference type="SAM" id="Phobius"/>
    </source>
</evidence>
<feature type="transmembrane region" description="Helical" evidence="6">
    <location>
        <begin position="136"/>
        <end position="155"/>
    </location>
</feature>
<evidence type="ECO:0000313" key="8">
    <source>
        <dbReference type="EMBL" id="MCP1102991.1"/>
    </source>
</evidence>
<keyword evidence="4 6" id="KW-1133">Transmembrane helix</keyword>
<dbReference type="Proteomes" id="UP001523566">
    <property type="component" value="Unassembled WGS sequence"/>
</dbReference>
<evidence type="ECO:0000256" key="4">
    <source>
        <dbReference type="ARBA" id="ARBA00022989"/>
    </source>
</evidence>
<keyword evidence="3 6" id="KW-0812">Transmembrane</keyword>
<feature type="transmembrane region" description="Helical" evidence="6">
    <location>
        <begin position="192"/>
        <end position="209"/>
    </location>
</feature>
<dbReference type="SUPFAM" id="SSF103481">
    <property type="entry name" value="Multidrug resistance efflux transporter EmrE"/>
    <property type="match status" value="2"/>
</dbReference>
<feature type="transmembrane region" description="Helical" evidence="6">
    <location>
        <begin position="256"/>
        <end position="275"/>
    </location>
</feature>
<dbReference type="RefSeq" id="WP_262066816.1">
    <property type="nucleotide sequence ID" value="NZ_JAMXOD010000016.1"/>
</dbReference>
<dbReference type="Gene3D" id="1.10.3730.20">
    <property type="match status" value="1"/>
</dbReference>
<feature type="domain" description="EamA" evidence="7">
    <location>
        <begin position="14"/>
        <end position="150"/>
    </location>
</feature>
<keyword evidence="5 6" id="KW-0472">Membrane</keyword>